<dbReference type="PROSITE" id="PS52045">
    <property type="entry name" value="NEPROSIN_PEP_CD"/>
    <property type="match status" value="1"/>
</dbReference>
<organism evidence="3 4">
    <name type="scientific">Brassica napus</name>
    <name type="common">Rape</name>
    <dbReference type="NCBI Taxonomy" id="3708"/>
    <lineage>
        <taxon>Eukaryota</taxon>
        <taxon>Viridiplantae</taxon>
        <taxon>Streptophyta</taxon>
        <taxon>Embryophyta</taxon>
        <taxon>Tracheophyta</taxon>
        <taxon>Spermatophyta</taxon>
        <taxon>Magnoliopsida</taxon>
        <taxon>eudicotyledons</taxon>
        <taxon>Gunneridae</taxon>
        <taxon>Pentapetalae</taxon>
        <taxon>rosids</taxon>
        <taxon>malvids</taxon>
        <taxon>Brassicales</taxon>
        <taxon>Brassicaceae</taxon>
        <taxon>Brassiceae</taxon>
        <taxon>Brassica</taxon>
    </lineage>
</organism>
<dbReference type="Pfam" id="PF14365">
    <property type="entry name" value="Neprosin_AP"/>
    <property type="match status" value="1"/>
</dbReference>
<evidence type="ECO:0000256" key="1">
    <source>
        <dbReference type="SAM" id="MobiDB-lite"/>
    </source>
</evidence>
<reference evidence="3 4" key="1">
    <citation type="submission" date="2021-05" db="EMBL/GenBank/DDBJ databases">
        <title>Genome Assembly of Synthetic Allotetraploid Brassica napus Reveals Homoeologous Exchanges between Subgenomes.</title>
        <authorList>
            <person name="Davis J.T."/>
        </authorList>
    </citation>
    <scope>NUCLEOTIDE SEQUENCE [LARGE SCALE GENOMIC DNA]</scope>
    <source>
        <strain evidence="4">cv. Da-Ae</strain>
        <tissue evidence="3">Seedling</tissue>
    </source>
</reference>
<feature type="region of interest" description="Disordered" evidence="1">
    <location>
        <begin position="1"/>
        <end position="35"/>
    </location>
</feature>
<evidence type="ECO:0000313" key="4">
    <source>
        <dbReference type="Proteomes" id="UP000824890"/>
    </source>
</evidence>
<dbReference type="InterPro" id="IPR053168">
    <property type="entry name" value="Glutamic_endopeptidase"/>
</dbReference>
<evidence type="ECO:0000313" key="3">
    <source>
        <dbReference type="EMBL" id="KAH0884522.1"/>
    </source>
</evidence>
<proteinExistence type="predicted"/>
<dbReference type="Proteomes" id="UP000824890">
    <property type="component" value="Unassembled WGS sequence"/>
</dbReference>
<dbReference type="InterPro" id="IPR004314">
    <property type="entry name" value="Neprosin"/>
</dbReference>
<evidence type="ECO:0000259" key="2">
    <source>
        <dbReference type="PROSITE" id="PS52045"/>
    </source>
</evidence>
<dbReference type="EMBL" id="JAGKQM010000014">
    <property type="protein sequence ID" value="KAH0884522.1"/>
    <property type="molecule type" value="Genomic_DNA"/>
</dbReference>
<dbReference type="Pfam" id="PF03080">
    <property type="entry name" value="Neprosin"/>
    <property type="match status" value="1"/>
</dbReference>
<feature type="compositionally biased region" description="Acidic residues" evidence="1">
    <location>
        <begin position="9"/>
        <end position="24"/>
    </location>
</feature>
<dbReference type="InterPro" id="IPR025521">
    <property type="entry name" value="Neprosin_propep"/>
</dbReference>
<protein>
    <recommendedName>
        <fullName evidence="2">Neprosin PEP catalytic domain-containing protein</fullName>
    </recommendedName>
</protein>
<keyword evidence="4" id="KW-1185">Reference proteome</keyword>
<name>A0ABQ7ZWB7_BRANA</name>
<feature type="domain" description="Neprosin PEP catalytic" evidence="2">
    <location>
        <begin position="62"/>
        <end position="294"/>
    </location>
</feature>
<sequence length="295" mass="33131">MTMPHEVLTDEDNAPAPSNDEEQPENISQPWQMAGECPENTIPIKRITKEDLLRLYKPTDIISDNNDHEYAIAYVNGGPYRGTKAQINVWKPRIEAGEPSLSQIWIIGGKFGPGLNTIEAGLHSDGYHKTGCYNLMCSGFVQINRRVSPGGVFNHISTYNGQQFIFTIQIWKDPKTGNWWLQLNEKDLVGYWPKELFPNLAHGTSKMGWGGEVVSKKNKRQHTMTAMGSGHFPSEGFRKASNFKAVKTIDMNNGIIDPVAVQTLVSRPTCYNLTTGYSKKWEVFFYYGGPGRNPT</sequence>
<gene>
    <name evidence="3" type="ORF">HID58_060618</name>
</gene>
<dbReference type="PANTHER" id="PTHR31589:SF95">
    <property type="entry name" value="NEPROSIN DOMAIN-CONTAINING PROTEIN"/>
    <property type="match status" value="1"/>
</dbReference>
<feature type="non-terminal residue" evidence="3">
    <location>
        <position position="295"/>
    </location>
</feature>
<comment type="caution">
    <text evidence="3">The sequence shown here is derived from an EMBL/GenBank/DDBJ whole genome shotgun (WGS) entry which is preliminary data.</text>
</comment>
<accession>A0ABQ7ZWB7</accession>
<dbReference type="PANTHER" id="PTHR31589">
    <property type="entry name" value="PROTEIN, PUTATIVE (DUF239)-RELATED-RELATED"/>
    <property type="match status" value="1"/>
</dbReference>